<feature type="domain" description="PTS EIIB type-1" evidence="8">
    <location>
        <begin position="31"/>
        <end position="96"/>
    </location>
</feature>
<dbReference type="SUPFAM" id="SSF55604">
    <property type="entry name" value="Glucose permease domain IIB"/>
    <property type="match status" value="1"/>
</dbReference>
<dbReference type="OrthoDB" id="7007020at2"/>
<dbReference type="Proteomes" id="UP000031535">
    <property type="component" value="Unassembled WGS sequence"/>
</dbReference>
<dbReference type="InterPro" id="IPR001996">
    <property type="entry name" value="PTS_IIB_1"/>
</dbReference>
<keyword evidence="5" id="KW-0418">Kinase</keyword>
<comment type="caution">
    <text evidence="6">Lacks conserved residue(s) required for the propagation of feature annotation.</text>
</comment>
<name>A0A0C2I9L6_9PSED</name>
<keyword evidence="10" id="KW-1185">Reference proteome</keyword>
<evidence type="ECO:0000256" key="1">
    <source>
        <dbReference type="ARBA" id="ARBA00022448"/>
    </source>
</evidence>
<dbReference type="EMBL" id="JXDG01000058">
    <property type="protein sequence ID" value="KIH81727.1"/>
    <property type="molecule type" value="Genomic_DNA"/>
</dbReference>
<accession>A0A0C2I9L6</accession>
<keyword evidence="7" id="KW-0472">Membrane</keyword>
<evidence type="ECO:0000256" key="6">
    <source>
        <dbReference type="PROSITE-ProRule" id="PRU00421"/>
    </source>
</evidence>
<dbReference type="GO" id="GO:0009401">
    <property type="term" value="P:phosphoenolpyruvate-dependent sugar phosphotransferase system"/>
    <property type="evidence" value="ECO:0007669"/>
    <property type="project" value="UniProtKB-KW"/>
</dbReference>
<dbReference type="InterPro" id="IPR036878">
    <property type="entry name" value="Glu_permease_IIB"/>
</dbReference>
<keyword evidence="7" id="KW-1133">Transmembrane helix</keyword>
<gene>
    <name evidence="9" type="ORF">UCMB321_4390</name>
</gene>
<dbReference type="RefSeq" id="WP_040070581.1">
    <property type="nucleotide sequence ID" value="NZ_JXDG01000058.1"/>
</dbReference>
<dbReference type="GO" id="GO:0016301">
    <property type="term" value="F:kinase activity"/>
    <property type="evidence" value="ECO:0007669"/>
    <property type="project" value="UniProtKB-KW"/>
</dbReference>
<evidence type="ECO:0000256" key="3">
    <source>
        <dbReference type="ARBA" id="ARBA00022679"/>
    </source>
</evidence>
<keyword evidence="1" id="KW-0813">Transport</keyword>
<proteinExistence type="predicted"/>
<sequence>MFEKFQQAFWKALTPDLVADQPSTPASEVQAALRPEIVAALGGEGNLKSHQRVALTRLRVALNDSARVDQPALRAAGVAGVMILAGGVLHLLLGLD</sequence>
<dbReference type="STRING" id="226910.UCMB321_4390"/>
<keyword evidence="3" id="KW-0808">Transferase</keyword>
<evidence type="ECO:0000256" key="5">
    <source>
        <dbReference type="ARBA" id="ARBA00022777"/>
    </source>
</evidence>
<evidence type="ECO:0000256" key="4">
    <source>
        <dbReference type="ARBA" id="ARBA00022683"/>
    </source>
</evidence>
<dbReference type="GO" id="GO:0008982">
    <property type="term" value="F:protein-N(PI)-phosphohistidine-sugar phosphotransferase activity"/>
    <property type="evidence" value="ECO:0007669"/>
    <property type="project" value="InterPro"/>
</dbReference>
<evidence type="ECO:0000313" key="10">
    <source>
        <dbReference type="Proteomes" id="UP000031535"/>
    </source>
</evidence>
<keyword evidence="4" id="KW-0598">Phosphotransferase system</keyword>
<evidence type="ECO:0000256" key="7">
    <source>
        <dbReference type="SAM" id="Phobius"/>
    </source>
</evidence>
<keyword evidence="2" id="KW-0762">Sugar transport</keyword>
<dbReference type="PROSITE" id="PS51098">
    <property type="entry name" value="PTS_EIIB_TYPE_1"/>
    <property type="match status" value="1"/>
</dbReference>
<dbReference type="Pfam" id="PF00367">
    <property type="entry name" value="PTS_EIIB"/>
    <property type="match status" value="1"/>
</dbReference>
<dbReference type="AlphaFoldDB" id="A0A0C2I9L6"/>
<keyword evidence="7" id="KW-0812">Transmembrane</keyword>
<dbReference type="Gene3D" id="3.30.1360.60">
    <property type="entry name" value="Glucose permease domain IIB"/>
    <property type="match status" value="1"/>
</dbReference>
<dbReference type="PATRIC" id="fig|226910.6.peg.4382"/>
<dbReference type="InterPro" id="IPR018113">
    <property type="entry name" value="PTrfase_EIIB_Cys"/>
</dbReference>
<evidence type="ECO:0000259" key="8">
    <source>
        <dbReference type="PROSITE" id="PS51098"/>
    </source>
</evidence>
<evidence type="ECO:0000256" key="2">
    <source>
        <dbReference type="ARBA" id="ARBA00022597"/>
    </source>
</evidence>
<comment type="caution">
    <text evidence="9">The sequence shown here is derived from an EMBL/GenBank/DDBJ whole genome shotgun (WGS) entry which is preliminary data.</text>
</comment>
<organism evidence="9 10">
    <name type="scientific">Pseudomonas batumici</name>
    <dbReference type="NCBI Taxonomy" id="226910"/>
    <lineage>
        <taxon>Bacteria</taxon>
        <taxon>Pseudomonadati</taxon>
        <taxon>Pseudomonadota</taxon>
        <taxon>Gammaproteobacteria</taxon>
        <taxon>Pseudomonadales</taxon>
        <taxon>Pseudomonadaceae</taxon>
        <taxon>Pseudomonas</taxon>
    </lineage>
</organism>
<evidence type="ECO:0000313" key="9">
    <source>
        <dbReference type="EMBL" id="KIH81727.1"/>
    </source>
</evidence>
<protein>
    <recommendedName>
        <fullName evidence="8">PTS EIIB type-1 domain-containing protein</fullName>
    </recommendedName>
</protein>
<reference evidence="9 10" key="1">
    <citation type="submission" date="2015-01" db="EMBL/GenBank/DDBJ databases">
        <title>Complete genome of Pseudomonas batumici UCM B-321 producer of the batumin antibiotic with strong antistaphilococcal and potential anticancer activity.</title>
        <authorList>
            <person name="Klochko V.V."/>
            <person name="Zelena L.B."/>
            <person name="Elena K.A."/>
            <person name="Reva O.N."/>
        </authorList>
    </citation>
    <scope>NUCLEOTIDE SEQUENCE [LARGE SCALE GENOMIC DNA]</scope>
    <source>
        <strain evidence="9 10">UCM B-321</strain>
    </source>
</reference>
<feature type="transmembrane region" description="Helical" evidence="7">
    <location>
        <begin position="72"/>
        <end position="93"/>
    </location>
</feature>